<evidence type="ECO:0000259" key="4">
    <source>
        <dbReference type="PROSITE" id="PS50405"/>
    </source>
</evidence>
<dbReference type="SUPFAM" id="SSF47616">
    <property type="entry name" value="GST C-terminal domain-like"/>
    <property type="match status" value="1"/>
</dbReference>
<dbReference type="SUPFAM" id="SSF52833">
    <property type="entry name" value="Thioredoxin-like"/>
    <property type="match status" value="1"/>
</dbReference>
<dbReference type="Gene3D" id="3.40.30.10">
    <property type="entry name" value="Glutaredoxin"/>
    <property type="match status" value="1"/>
</dbReference>
<feature type="domain" description="GST N-terminal" evidence="3">
    <location>
        <begin position="1"/>
        <end position="80"/>
    </location>
</feature>
<evidence type="ECO:0000256" key="2">
    <source>
        <dbReference type="ARBA" id="ARBA00022679"/>
    </source>
</evidence>
<organism evidence="5">
    <name type="scientific">Halomonas sp. RT37</name>
    <dbReference type="NCBI Taxonomy" id="2950872"/>
    <lineage>
        <taxon>Bacteria</taxon>
        <taxon>Pseudomonadati</taxon>
        <taxon>Pseudomonadota</taxon>
        <taxon>Gammaproteobacteria</taxon>
        <taxon>Oceanospirillales</taxon>
        <taxon>Halomonadaceae</taxon>
        <taxon>Halomonas</taxon>
    </lineage>
</organism>
<dbReference type="Gene3D" id="1.20.1050.10">
    <property type="match status" value="1"/>
</dbReference>
<dbReference type="InterPro" id="IPR036282">
    <property type="entry name" value="Glutathione-S-Trfase_C_sf"/>
</dbReference>
<evidence type="ECO:0000259" key="3">
    <source>
        <dbReference type="PROSITE" id="PS50404"/>
    </source>
</evidence>
<keyword evidence="2" id="KW-0808">Transferase</keyword>
<evidence type="ECO:0000313" key="5">
    <source>
        <dbReference type="EMBL" id="XBO71626.1"/>
    </source>
</evidence>
<dbReference type="FunFam" id="3.40.30.10:FF:000039">
    <property type="entry name" value="Glutathione S-transferase domain"/>
    <property type="match status" value="1"/>
</dbReference>
<dbReference type="PROSITE" id="PS50404">
    <property type="entry name" value="GST_NTER"/>
    <property type="match status" value="1"/>
</dbReference>
<dbReference type="SFLD" id="SFLDG01150">
    <property type="entry name" value="Main.1:_Beta-like"/>
    <property type="match status" value="1"/>
</dbReference>
<dbReference type="PROSITE" id="PS50405">
    <property type="entry name" value="GST_CTER"/>
    <property type="match status" value="1"/>
</dbReference>
<protein>
    <submittedName>
        <fullName evidence="5">Glutathione S-transferase</fullName>
    </submittedName>
</protein>
<gene>
    <name evidence="5" type="ORF">NFG58_02605</name>
</gene>
<name>A0AAU7KJ99_9GAMM</name>
<feature type="domain" description="GST C-terminal" evidence="4">
    <location>
        <begin position="85"/>
        <end position="205"/>
    </location>
</feature>
<dbReference type="Pfam" id="PF02798">
    <property type="entry name" value="GST_N"/>
    <property type="match status" value="1"/>
</dbReference>
<reference evidence="5" key="1">
    <citation type="submission" date="2022-06" db="EMBL/GenBank/DDBJ databases">
        <title>A novel DMS-producing enzyme.</title>
        <authorList>
            <person name="Zhang Y."/>
        </authorList>
    </citation>
    <scope>NUCLEOTIDE SEQUENCE</scope>
    <source>
        <strain evidence="5">RT37</strain>
    </source>
</reference>
<dbReference type="Pfam" id="PF13410">
    <property type="entry name" value="GST_C_2"/>
    <property type="match status" value="1"/>
</dbReference>
<sequence>MKLWGRNNSVNVKKPVWCAIELGIDLERVDLGGPFGGLDTPEFLAKNPNGLIPCLEDGDLVLWESHTIVRYLADVHGDGRLATDSAGARARCSMWMDWALGSLAGPYRDLIMNLVRGTPETRDDAAIERGLAGFEKSLRIADGALARQPWLSGEEFGIGDIPLGAYVYLWFALDIERPSLPNLEAWYEKLTQRSAYREHVMLPIS</sequence>
<dbReference type="PANTHER" id="PTHR44051">
    <property type="entry name" value="GLUTATHIONE S-TRANSFERASE-RELATED"/>
    <property type="match status" value="1"/>
</dbReference>
<dbReference type="RefSeq" id="WP_045991326.1">
    <property type="nucleotide sequence ID" value="NZ_CP098827.1"/>
</dbReference>
<dbReference type="SFLD" id="SFLDS00019">
    <property type="entry name" value="Glutathione_Transferase_(cytos"/>
    <property type="match status" value="1"/>
</dbReference>
<evidence type="ECO:0000256" key="1">
    <source>
        <dbReference type="ARBA" id="ARBA00007409"/>
    </source>
</evidence>
<dbReference type="CDD" id="cd03180">
    <property type="entry name" value="GST_C_2"/>
    <property type="match status" value="1"/>
</dbReference>
<dbReference type="InterPro" id="IPR004045">
    <property type="entry name" value="Glutathione_S-Trfase_N"/>
</dbReference>
<proteinExistence type="inferred from homology"/>
<dbReference type="CDD" id="cd03047">
    <property type="entry name" value="GST_N_2"/>
    <property type="match status" value="1"/>
</dbReference>
<dbReference type="InterPro" id="IPR036249">
    <property type="entry name" value="Thioredoxin-like_sf"/>
</dbReference>
<dbReference type="InterPro" id="IPR010987">
    <property type="entry name" value="Glutathione-S-Trfase_C-like"/>
</dbReference>
<dbReference type="PANTHER" id="PTHR44051:SF19">
    <property type="entry name" value="DISULFIDE-BOND OXIDOREDUCTASE YFCG"/>
    <property type="match status" value="1"/>
</dbReference>
<dbReference type="EMBL" id="CP098827">
    <property type="protein sequence ID" value="XBO71626.1"/>
    <property type="molecule type" value="Genomic_DNA"/>
</dbReference>
<accession>A0AAU7KJ99</accession>
<dbReference type="SFLD" id="SFLDG00358">
    <property type="entry name" value="Main_(cytGST)"/>
    <property type="match status" value="1"/>
</dbReference>
<dbReference type="GO" id="GO:0016740">
    <property type="term" value="F:transferase activity"/>
    <property type="evidence" value="ECO:0007669"/>
    <property type="project" value="UniProtKB-KW"/>
</dbReference>
<dbReference type="AlphaFoldDB" id="A0AAU7KJ99"/>
<comment type="similarity">
    <text evidence="1">Belongs to the GST superfamily.</text>
</comment>
<dbReference type="InterPro" id="IPR040079">
    <property type="entry name" value="Glutathione_S-Trfase"/>
</dbReference>